<gene>
    <name evidence="2" type="ORF">ACFOEN_15655</name>
</gene>
<evidence type="ECO:0000313" key="2">
    <source>
        <dbReference type="EMBL" id="MFC3149061.1"/>
    </source>
</evidence>
<keyword evidence="1" id="KW-0472">Membrane</keyword>
<proteinExistence type="predicted"/>
<dbReference type="EMBL" id="JBHRTI010000010">
    <property type="protein sequence ID" value="MFC3149061.1"/>
    <property type="molecule type" value="Genomic_DNA"/>
</dbReference>
<accession>A0ABV7H8T6</accession>
<protein>
    <submittedName>
        <fullName evidence="2">DUF502 domain-containing protein</fullName>
    </submittedName>
</protein>
<dbReference type="InterPro" id="IPR007462">
    <property type="entry name" value="COV1-like"/>
</dbReference>
<name>A0ABV7H8T6_9BURK</name>
<evidence type="ECO:0000256" key="1">
    <source>
        <dbReference type="SAM" id="Phobius"/>
    </source>
</evidence>
<reference evidence="3" key="1">
    <citation type="journal article" date="2019" name="Int. J. Syst. Evol. Microbiol.">
        <title>The Global Catalogue of Microorganisms (GCM) 10K type strain sequencing project: providing services to taxonomists for standard genome sequencing and annotation.</title>
        <authorList>
            <consortium name="The Broad Institute Genomics Platform"/>
            <consortium name="The Broad Institute Genome Sequencing Center for Infectious Disease"/>
            <person name="Wu L."/>
            <person name="Ma J."/>
        </authorList>
    </citation>
    <scope>NUCLEOTIDE SEQUENCE [LARGE SCALE GENOMIC DNA]</scope>
    <source>
        <strain evidence="3">KCTC 52168</strain>
    </source>
</reference>
<dbReference type="PANTHER" id="PTHR31876">
    <property type="entry name" value="COV-LIKE PROTEIN 1"/>
    <property type="match status" value="1"/>
</dbReference>
<keyword evidence="3" id="KW-1185">Reference proteome</keyword>
<organism evidence="2 3">
    <name type="scientific">Piscinibacterium candidicorallinum</name>
    <dbReference type="NCBI Taxonomy" id="1793872"/>
    <lineage>
        <taxon>Bacteria</taxon>
        <taxon>Pseudomonadati</taxon>
        <taxon>Pseudomonadota</taxon>
        <taxon>Betaproteobacteria</taxon>
        <taxon>Burkholderiales</taxon>
        <taxon>Piscinibacterium</taxon>
    </lineage>
</organism>
<comment type="caution">
    <text evidence="2">The sequence shown here is derived from an EMBL/GenBank/DDBJ whole genome shotgun (WGS) entry which is preliminary data.</text>
</comment>
<evidence type="ECO:0000313" key="3">
    <source>
        <dbReference type="Proteomes" id="UP001595556"/>
    </source>
</evidence>
<dbReference type="Pfam" id="PF04367">
    <property type="entry name" value="DUF502"/>
    <property type="match status" value="1"/>
</dbReference>
<keyword evidence="1" id="KW-0812">Transmembrane</keyword>
<feature type="transmembrane region" description="Helical" evidence="1">
    <location>
        <begin position="43"/>
        <end position="65"/>
    </location>
</feature>
<dbReference type="PANTHER" id="PTHR31876:SF26">
    <property type="entry name" value="PROTEIN LIKE COV 2"/>
    <property type="match status" value="1"/>
</dbReference>
<dbReference type="Proteomes" id="UP001595556">
    <property type="component" value="Unassembled WGS sequence"/>
</dbReference>
<keyword evidence="1" id="KW-1133">Transmembrane helix</keyword>
<dbReference type="RefSeq" id="WP_377306150.1">
    <property type="nucleotide sequence ID" value="NZ_CP180191.1"/>
</dbReference>
<sequence length="204" mass="21924">MLVLVPLVITLWVLDLVLSTMDKALQLLPPDWQPDKLLGFHIPYLGVILVVAVLLIVGAAASNFAGRQLLGWWERLLARIPIVRSVYSSVKQVSDTILSPSGQAFRKAVLVEFPRAGAWSVGFAVGSPGSEITGLLGTEPQTIFVPTAPNPTSGYIIILAPEQVKELDMSVDEALKFIVSLGVVVPRGEPIPAPHHDPMPGAVR</sequence>